<reference evidence="2" key="1">
    <citation type="submission" date="2024-06" db="EMBL/GenBank/DDBJ databases">
        <title>Evidence of context-dependent and transient costs of resisting viral infection in isolates of the marine microalga Micromonas sp. (class Mamiellophyceae).</title>
        <authorList>
            <person name="Bedi de Silva A."/>
            <person name="Schvarcz C.R."/>
            <person name="Steward G.R."/>
            <person name="Edwards K.F."/>
        </authorList>
    </citation>
    <scope>NUCLEOTIDE SEQUENCE</scope>
    <source>
        <strain evidence="2">McV-KB2</strain>
    </source>
</reference>
<sequence length="73" mass="8511">MEISLRFALFMLVVVVLLIEWCSEKYSLHELDSLWGVTKESNQRSQTTDPFNRCSPESFGDCARNPMPHLSRY</sequence>
<protein>
    <submittedName>
        <fullName evidence="2">Uncharacterized protein</fullName>
    </submittedName>
</protein>
<feature type="compositionally biased region" description="Polar residues" evidence="1">
    <location>
        <begin position="41"/>
        <end position="50"/>
    </location>
</feature>
<feature type="region of interest" description="Disordered" evidence="1">
    <location>
        <begin position="41"/>
        <end position="73"/>
    </location>
</feature>
<proteinExistence type="predicted"/>
<dbReference type="EMBL" id="PP911589">
    <property type="protein sequence ID" value="XCA47489.1"/>
    <property type="molecule type" value="Genomic_DNA"/>
</dbReference>
<name>A0AAU7YNV2_9PHYC</name>
<evidence type="ECO:0000256" key="1">
    <source>
        <dbReference type="SAM" id="MobiDB-lite"/>
    </source>
</evidence>
<organism evidence="2">
    <name type="scientific">Micromonas commoda virus</name>
    <dbReference type="NCBI Taxonomy" id="3057169"/>
    <lineage>
        <taxon>Viruses</taxon>
        <taxon>Varidnaviria</taxon>
        <taxon>Bamfordvirae</taxon>
        <taxon>Nucleocytoviricota</taxon>
        <taxon>Megaviricetes</taxon>
        <taxon>Algavirales</taxon>
        <taxon>Phycodnaviridae</taxon>
    </lineage>
</organism>
<accession>A0AAU7YNV2</accession>
<evidence type="ECO:0000313" key="2">
    <source>
        <dbReference type="EMBL" id="XCA47489.1"/>
    </source>
</evidence>